<dbReference type="EMBL" id="BOMN01000077">
    <property type="protein sequence ID" value="GIE22483.1"/>
    <property type="molecule type" value="Genomic_DNA"/>
</dbReference>
<name>A0ABQ3ZV78_9ACTN</name>
<keyword evidence="2" id="KW-1185">Reference proteome</keyword>
<proteinExistence type="predicted"/>
<organism evidence="1 2">
    <name type="scientific">Winogradskya humida</name>
    <dbReference type="NCBI Taxonomy" id="113566"/>
    <lineage>
        <taxon>Bacteria</taxon>
        <taxon>Bacillati</taxon>
        <taxon>Actinomycetota</taxon>
        <taxon>Actinomycetes</taxon>
        <taxon>Micromonosporales</taxon>
        <taxon>Micromonosporaceae</taxon>
        <taxon>Winogradskya</taxon>
    </lineage>
</organism>
<evidence type="ECO:0000313" key="1">
    <source>
        <dbReference type="EMBL" id="GIE22483.1"/>
    </source>
</evidence>
<gene>
    <name evidence="1" type="ORF">Ahu01nite_055850</name>
</gene>
<dbReference type="Proteomes" id="UP000603200">
    <property type="component" value="Unassembled WGS sequence"/>
</dbReference>
<sequence>MLAALAALTLSAGCGTIVQGIAAGDGPGPGTGDCTATGDEGPPTRVAIDHNGFEAKHIGHTADGGQFFLTEPFDPGTEGDDNARGFVALYLFTADGTFTKAEIDEADTRAETKRIMRQRLDELGKVTSDRIEVAPFEVKEFGESFGLIATAPATADDIWWVTAQPGDYMAFSAPWDCGEYDT</sequence>
<protein>
    <recommendedName>
        <fullName evidence="3">Secreted protein</fullName>
    </recommendedName>
</protein>
<evidence type="ECO:0000313" key="2">
    <source>
        <dbReference type="Proteomes" id="UP000603200"/>
    </source>
</evidence>
<accession>A0ABQ3ZV78</accession>
<reference evidence="1 2" key="1">
    <citation type="submission" date="2021-01" db="EMBL/GenBank/DDBJ databases">
        <title>Whole genome shotgun sequence of Actinoplanes humidus NBRC 14915.</title>
        <authorList>
            <person name="Komaki H."/>
            <person name="Tamura T."/>
        </authorList>
    </citation>
    <scope>NUCLEOTIDE SEQUENCE [LARGE SCALE GENOMIC DNA]</scope>
    <source>
        <strain evidence="1 2">NBRC 14915</strain>
    </source>
</reference>
<evidence type="ECO:0008006" key="3">
    <source>
        <dbReference type="Google" id="ProtNLM"/>
    </source>
</evidence>
<comment type="caution">
    <text evidence="1">The sequence shown here is derived from an EMBL/GenBank/DDBJ whole genome shotgun (WGS) entry which is preliminary data.</text>
</comment>